<evidence type="ECO:0000259" key="12">
    <source>
        <dbReference type="PROSITE" id="PS51371"/>
    </source>
</evidence>
<evidence type="ECO:0000256" key="11">
    <source>
        <dbReference type="SAM" id="Phobius"/>
    </source>
</evidence>
<dbReference type="PROSITE" id="PS51371">
    <property type="entry name" value="CBS"/>
    <property type="match status" value="2"/>
</dbReference>
<dbReference type="AlphaFoldDB" id="A0A926IBV7"/>
<keyword evidence="15" id="KW-1185">Reference proteome</keyword>
<evidence type="ECO:0000256" key="7">
    <source>
        <dbReference type="ARBA" id="ARBA00023122"/>
    </source>
</evidence>
<dbReference type="InterPro" id="IPR005170">
    <property type="entry name" value="Transptr-assoc_dom"/>
</dbReference>
<dbReference type="InterPro" id="IPR002550">
    <property type="entry name" value="CNNM"/>
</dbReference>
<evidence type="ECO:0000256" key="5">
    <source>
        <dbReference type="ARBA" id="ARBA00022737"/>
    </source>
</evidence>
<feature type="domain" description="CBS" evidence="12">
    <location>
        <begin position="224"/>
        <end position="283"/>
    </location>
</feature>
<keyword evidence="4 10" id="KW-0812">Transmembrane</keyword>
<gene>
    <name evidence="14" type="ORF">H8709_07590</name>
</gene>
<keyword evidence="5" id="KW-0677">Repeat</keyword>
<organism evidence="14 15">
    <name type="scientific">Zongyangia hominis</name>
    <dbReference type="NCBI Taxonomy" id="2763677"/>
    <lineage>
        <taxon>Bacteria</taxon>
        <taxon>Bacillati</taxon>
        <taxon>Bacillota</taxon>
        <taxon>Clostridia</taxon>
        <taxon>Eubacteriales</taxon>
        <taxon>Oscillospiraceae</taxon>
        <taxon>Zongyangia</taxon>
    </lineage>
</organism>
<dbReference type="RefSeq" id="WP_262397789.1">
    <property type="nucleotide sequence ID" value="NZ_JACRTC010000004.1"/>
</dbReference>
<dbReference type="GO" id="GO:0005886">
    <property type="term" value="C:plasma membrane"/>
    <property type="evidence" value="ECO:0007669"/>
    <property type="project" value="UniProtKB-SubCell"/>
</dbReference>
<dbReference type="SUPFAM" id="SSF56176">
    <property type="entry name" value="FAD-binding/transporter-associated domain-like"/>
    <property type="match status" value="1"/>
</dbReference>
<dbReference type="Proteomes" id="UP000660861">
    <property type="component" value="Unassembled WGS sequence"/>
</dbReference>
<evidence type="ECO:0000256" key="4">
    <source>
        <dbReference type="ARBA" id="ARBA00022692"/>
    </source>
</evidence>
<keyword evidence="8 10" id="KW-0472">Membrane</keyword>
<keyword evidence="3" id="KW-1003">Cell membrane</keyword>
<evidence type="ECO:0000256" key="1">
    <source>
        <dbReference type="ARBA" id="ARBA00004651"/>
    </source>
</evidence>
<dbReference type="InterPro" id="IPR016169">
    <property type="entry name" value="FAD-bd_PCMH_sub2"/>
</dbReference>
<dbReference type="Pfam" id="PF00571">
    <property type="entry name" value="CBS"/>
    <property type="match status" value="2"/>
</dbReference>
<feature type="transmembrane region" description="Helical" evidence="11">
    <location>
        <begin position="68"/>
        <end position="91"/>
    </location>
</feature>
<dbReference type="InterPro" id="IPR036318">
    <property type="entry name" value="FAD-bd_PCMH-like_sf"/>
</dbReference>
<evidence type="ECO:0000256" key="3">
    <source>
        <dbReference type="ARBA" id="ARBA00022475"/>
    </source>
</evidence>
<evidence type="ECO:0000256" key="9">
    <source>
        <dbReference type="PROSITE-ProRule" id="PRU00703"/>
    </source>
</evidence>
<evidence type="ECO:0000256" key="6">
    <source>
        <dbReference type="ARBA" id="ARBA00022989"/>
    </source>
</evidence>
<evidence type="ECO:0000259" key="13">
    <source>
        <dbReference type="PROSITE" id="PS51846"/>
    </source>
</evidence>
<keyword evidence="7 9" id="KW-0129">CBS domain</keyword>
<keyword evidence="6 10" id="KW-1133">Transmembrane helix</keyword>
<feature type="transmembrane region" description="Helical" evidence="11">
    <location>
        <begin position="6"/>
        <end position="24"/>
    </location>
</feature>
<dbReference type="InterPro" id="IPR044751">
    <property type="entry name" value="Ion_transp-like_CBS"/>
</dbReference>
<evidence type="ECO:0000256" key="8">
    <source>
        <dbReference type="ARBA" id="ARBA00023136"/>
    </source>
</evidence>
<dbReference type="Pfam" id="PF03471">
    <property type="entry name" value="CorC_HlyC"/>
    <property type="match status" value="1"/>
</dbReference>
<proteinExistence type="inferred from homology"/>
<reference evidence="14" key="1">
    <citation type="submission" date="2020-08" db="EMBL/GenBank/DDBJ databases">
        <title>Genome public.</title>
        <authorList>
            <person name="Liu C."/>
            <person name="Sun Q."/>
        </authorList>
    </citation>
    <scope>NUCLEOTIDE SEQUENCE</scope>
    <source>
        <strain evidence="14">NSJ-54</strain>
    </source>
</reference>
<comment type="subcellular location">
    <subcellularLocation>
        <location evidence="1">Cell membrane</location>
        <topology evidence="1">Multi-pass membrane protein</topology>
    </subcellularLocation>
</comment>
<dbReference type="SUPFAM" id="SSF54631">
    <property type="entry name" value="CBS-domain pair"/>
    <property type="match status" value="1"/>
</dbReference>
<feature type="domain" description="CBS" evidence="12">
    <location>
        <begin position="290"/>
        <end position="347"/>
    </location>
</feature>
<name>A0A926IBV7_9FIRM</name>
<dbReference type="GO" id="GO:0050660">
    <property type="term" value="F:flavin adenine dinucleotide binding"/>
    <property type="evidence" value="ECO:0007669"/>
    <property type="project" value="InterPro"/>
</dbReference>
<dbReference type="PROSITE" id="PS51846">
    <property type="entry name" value="CNNM"/>
    <property type="match status" value="1"/>
</dbReference>
<dbReference type="SMART" id="SM01091">
    <property type="entry name" value="CorC_HlyC"/>
    <property type="match status" value="1"/>
</dbReference>
<feature type="transmembrane region" description="Helical" evidence="11">
    <location>
        <begin position="139"/>
        <end position="157"/>
    </location>
</feature>
<evidence type="ECO:0000256" key="2">
    <source>
        <dbReference type="ARBA" id="ARBA00006337"/>
    </source>
</evidence>
<dbReference type="EMBL" id="JACRTC010000004">
    <property type="protein sequence ID" value="MBC8570693.1"/>
    <property type="molecule type" value="Genomic_DNA"/>
</dbReference>
<dbReference type="Gene3D" id="3.30.465.10">
    <property type="match status" value="1"/>
</dbReference>
<dbReference type="PANTHER" id="PTHR22777:SF32">
    <property type="entry name" value="UPF0053 INNER MEMBRANE PROTEIN YFJD"/>
    <property type="match status" value="1"/>
</dbReference>
<dbReference type="Gene3D" id="3.10.580.10">
    <property type="entry name" value="CBS-domain"/>
    <property type="match status" value="1"/>
</dbReference>
<feature type="domain" description="CNNM transmembrane" evidence="13">
    <location>
        <begin position="3"/>
        <end position="205"/>
    </location>
</feature>
<dbReference type="CDD" id="cd04590">
    <property type="entry name" value="CBS_pair_CorC_HlyC_assoc"/>
    <property type="match status" value="1"/>
</dbReference>
<dbReference type="Pfam" id="PF01595">
    <property type="entry name" value="CNNM"/>
    <property type="match status" value="1"/>
</dbReference>
<dbReference type="InterPro" id="IPR046342">
    <property type="entry name" value="CBS_dom_sf"/>
</dbReference>
<sequence>MDPDGNLILCLILLAVALFLKAFIMCSKTAIVLFPDARIRKLCEEGDERAQRIARLTGEPTHYNDATLLLSHFFTVLIAILATLVAYRTAWPWLISLSLPQSAAGVVLVAAAALLTCFLVLVLATYLPKNIAGKNPERISLSTVGLLSVILQITRPFRFFTVKCADALSKLLGFDPASQVELVTEEEIRMMVDVGNEKGVIEESQKEMINNIFEFDDTTAEEIMTHRTEISAVPVDCSLNDILDIAITDGYSRIPAYREDIDNIVGVIYVKDLLKLLGGGAPEEFHVESYLRPVFFVPESNRLRELFTQFTERKVQLAVVVDEYGGTSGIVTMEDVLESIVGNIQDEYDNEEEEFSRIDENTWSIDGGASLDDVSKALGVELVEEDADVDVDTLGGLIIDTLGRIPGEEETPTVEIAGVRLTAVSIVDRRIARVKAVILPPPEGPEKAGKDA</sequence>
<evidence type="ECO:0000313" key="15">
    <source>
        <dbReference type="Proteomes" id="UP000660861"/>
    </source>
</evidence>
<feature type="transmembrane region" description="Helical" evidence="11">
    <location>
        <begin position="103"/>
        <end position="127"/>
    </location>
</feature>
<accession>A0A926IBV7</accession>
<comment type="caution">
    <text evidence="14">The sequence shown here is derived from an EMBL/GenBank/DDBJ whole genome shotgun (WGS) entry which is preliminary data.</text>
</comment>
<protein>
    <submittedName>
        <fullName evidence="14">HlyC/CorC family transporter</fullName>
    </submittedName>
</protein>
<dbReference type="PANTHER" id="PTHR22777">
    <property type="entry name" value="HEMOLYSIN-RELATED"/>
    <property type="match status" value="1"/>
</dbReference>
<evidence type="ECO:0000256" key="10">
    <source>
        <dbReference type="PROSITE-ProRule" id="PRU01193"/>
    </source>
</evidence>
<dbReference type="FunFam" id="3.10.580.10:FF:000002">
    <property type="entry name" value="Magnesium/cobalt efflux protein CorC"/>
    <property type="match status" value="1"/>
</dbReference>
<comment type="similarity">
    <text evidence="2">Belongs to the UPF0053 family.</text>
</comment>
<dbReference type="InterPro" id="IPR000644">
    <property type="entry name" value="CBS_dom"/>
</dbReference>
<evidence type="ECO:0000313" key="14">
    <source>
        <dbReference type="EMBL" id="MBC8570693.1"/>
    </source>
</evidence>